<dbReference type="Proteomes" id="UP000799438">
    <property type="component" value="Unassembled WGS sequence"/>
</dbReference>
<evidence type="ECO:0000313" key="2">
    <source>
        <dbReference type="EMBL" id="KAF2137903.1"/>
    </source>
</evidence>
<dbReference type="AlphaFoldDB" id="A0A6A6B3F7"/>
<feature type="region of interest" description="Disordered" evidence="1">
    <location>
        <begin position="145"/>
        <end position="169"/>
    </location>
</feature>
<feature type="region of interest" description="Disordered" evidence="1">
    <location>
        <begin position="1"/>
        <end position="27"/>
    </location>
</feature>
<organism evidence="2 3">
    <name type="scientific">Aplosporella prunicola CBS 121167</name>
    <dbReference type="NCBI Taxonomy" id="1176127"/>
    <lineage>
        <taxon>Eukaryota</taxon>
        <taxon>Fungi</taxon>
        <taxon>Dikarya</taxon>
        <taxon>Ascomycota</taxon>
        <taxon>Pezizomycotina</taxon>
        <taxon>Dothideomycetes</taxon>
        <taxon>Dothideomycetes incertae sedis</taxon>
        <taxon>Botryosphaeriales</taxon>
        <taxon>Aplosporellaceae</taxon>
        <taxon>Aplosporella</taxon>
    </lineage>
</organism>
<protein>
    <submittedName>
        <fullName evidence="2">Uncharacterized protein</fullName>
    </submittedName>
</protein>
<dbReference type="EMBL" id="ML995499">
    <property type="protein sequence ID" value="KAF2137903.1"/>
    <property type="molecule type" value="Genomic_DNA"/>
</dbReference>
<name>A0A6A6B3F7_9PEZI</name>
<dbReference type="GeneID" id="54304876"/>
<accession>A0A6A6B3F7</accession>
<sequence length="191" mass="20569">MQPQCGAIFSTPTRNQAQRVHQGQPNPIQHQWSIRASVTARPNPASTSLPYVPSKFAISLPLARKPFGAKNRGGTRPIETLIMIGSAATARAAPSQCRAIRIYMRASVCEQEAASGSSTQSSTPKLRWRRPSCPILAAIVPDDDARRGACKGRPARRSDGDPSLLARSGRTPKMTHAVRICRSRTGGGCGW</sequence>
<reference evidence="2" key="1">
    <citation type="journal article" date="2020" name="Stud. Mycol.">
        <title>101 Dothideomycetes genomes: a test case for predicting lifestyles and emergence of pathogens.</title>
        <authorList>
            <person name="Haridas S."/>
            <person name="Albert R."/>
            <person name="Binder M."/>
            <person name="Bloem J."/>
            <person name="Labutti K."/>
            <person name="Salamov A."/>
            <person name="Andreopoulos B."/>
            <person name="Baker S."/>
            <person name="Barry K."/>
            <person name="Bills G."/>
            <person name="Bluhm B."/>
            <person name="Cannon C."/>
            <person name="Castanera R."/>
            <person name="Culley D."/>
            <person name="Daum C."/>
            <person name="Ezra D."/>
            <person name="Gonzalez J."/>
            <person name="Henrissat B."/>
            <person name="Kuo A."/>
            <person name="Liang C."/>
            <person name="Lipzen A."/>
            <person name="Lutzoni F."/>
            <person name="Magnuson J."/>
            <person name="Mondo S."/>
            <person name="Nolan M."/>
            <person name="Ohm R."/>
            <person name="Pangilinan J."/>
            <person name="Park H.-J."/>
            <person name="Ramirez L."/>
            <person name="Alfaro M."/>
            <person name="Sun H."/>
            <person name="Tritt A."/>
            <person name="Yoshinaga Y."/>
            <person name="Zwiers L.-H."/>
            <person name="Turgeon B."/>
            <person name="Goodwin S."/>
            <person name="Spatafora J."/>
            <person name="Crous P."/>
            <person name="Grigoriev I."/>
        </authorList>
    </citation>
    <scope>NUCLEOTIDE SEQUENCE</scope>
    <source>
        <strain evidence="2">CBS 121167</strain>
    </source>
</reference>
<keyword evidence="3" id="KW-1185">Reference proteome</keyword>
<evidence type="ECO:0000256" key="1">
    <source>
        <dbReference type="SAM" id="MobiDB-lite"/>
    </source>
</evidence>
<dbReference type="RefSeq" id="XP_033393618.1">
    <property type="nucleotide sequence ID" value="XM_033547369.1"/>
</dbReference>
<gene>
    <name evidence="2" type="ORF">K452DRAFT_96862</name>
</gene>
<evidence type="ECO:0000313" key="3">
    <source>
        <dbReference type="Proteomes" id="UP000799438"/>
    </source>
</evidence>
<proteinExistence type="predicted"/>
<feature type="compositionally biased region" description="Polar residues" evidence="1">
    <location>
        <begin position="10"/>
        <end position="27"/>
    </location>
</feature>